<reference evidence="1 2" key="1">
    <citation type="submission" date="2021-06" db="EMBL/GenBank/DDBJ databases">
        <title>Caerostris extrusa draft genome.</title>
        <authorList>
            <person name="Kono N."/>
            <person name="Arakawa K."/>
        </authorList>
    </citation>
    <scope>NUCLEOTIDE SEQUENCE [LARGE SCALE GENOMIC DNA]</scope>
</reference>
<evidence type="ECO:0000313" key="1">
    <source>
        <dbReference type="EMBL" id="GIY69004.1"/>
    </source>
</evidence>
<proteinExistence type="predicted"/>
<keyword evidence="2" id="KW-1185">Reference proteome</keyword>
<sequence length="73" mass="8585">MFGTVNECGLWEEQRNFELYRFLRRQVSLKSSKQDLVTGQSCQPNALKIRKFFFFFIARRQASLPATTTTAKF</sequence>
<dbReference type="EMBL" id="BPLR01014476">
    <property type="protein sequence ID" value="GIY69004.1"/>
    <property type="molecule type" value="Genomic_DNA"/>
</dbReference>
<organism evidence="1 2">
    <name type="scientific">Caerostris extrusa</name>
    <name type="common">Bark spider</name>
    <name type="synonym">Caerostris bankana</name>
    <dbReference type="NCBI Taxonomy" id="172846"/>
    <lineage>
        <taxon>Eukaryota</taxon>
        <taxon>Metazoa</taxon>
        <taxon>Ecdysozoa</taxon>
        <taxon>Arthropoda</taxon>
        <taxon>Chelicerata</taxon>
        <taxon>Arachnida</taxon>
        <taxon>Araneae</taxon>
        <taxon>Araneomorphae</taxon>
        <taxon>Entelegynae</taxon>
        <taxon>Araneoidea</taxon>
        <taxon>Araneidae</taxon>
        <taxon>Caerostris</taxon>
    </lineage>
</organism>
<accession>A0AAV4VHA6</accession>
<dbReference type="AlphaFoldDB" id="A0AAV4VHA6"/>
<gene>
    <name evidence="1" type="ORF">CEXT_691831</name>
</gene>
<protein>
    <submittedName>
        <fullName evidence="1">Uncharacterized protein</fullName>
    </submittedName>
</protein>
<comment type="caution">
    <text evidence="1">The sequence shown here is derived from an EMBL/GenBank/DDBJ whole genome shotgun (WGS) entry which is preliminary data.</text>
</comment>
<dbReference type="Proteomes" id="UP001054945">
    <property type="component" value="Unassembled WGS sequence"/>
</dbReference>
<evidence type="ECO:0000313" key="2">
    <source>
        <dbReference type="Proteomes" id="UP001054945"/>
    </source>
</evidence>
<name>A0AAV4VHA6_CAEEX</name>